<dbReference type="EMBL" id="JQSG02000002">
    <property type="protein sequence ID" value="OBS09946.1"/>
    <property type="molecule type" value="Genomic_DNA"/>
</dbReference>
<dbReference type="AlphaFoldDB" id="A0A1A6C5U6"/>
<evidence type="ECO:0000313" key="2">
    <source>
        <dbReference type="EMBL" id="OBS09946.1"/>
    </source>
</evidence>
<proteinExistence type="predicted"/>
<feature type="signal peptide" evidence="1">
    <location>
        <begin position="1"/>
        <end position="20"/>
    </location>
</feature>
<feature type="chain" id="PRO_5008343257" description="DUF3108 domain-containing protein" evidence="1">
    <location>
        <begin position="21"/>
        <end position="248"/>
    </location>
</feature>
<dbReference type="Proteomes" id="UP000029273">
    <property type="component" value="Unassembled WGS sequence"/>
</dbReference>
<reference evidence="2 3" key="1">
    <citation type="journal article" date="2014" name="Genome Announc.">
        <title>Draft Genome Sequence of the Iron-Oxidizing, Acidophilic, and Halotolerant 'Thiobacillus prosperus' Type Strain DSM 5130.</title>
        <authorList>
            <person name="Ossandon F.J."/>
            <person name="Cardenas J.P."/>
            <person name="Corbett M."/>
            <person name="Quatrini R."/>
            <person name="Holmes D.S."/>
            <person name="Watkin E."/>
        </authorList>
    </citation>
    <scope>NUCLEOTIDE SEQUENCE [LARGE SCALE GENOMIC DNA]</scope>
    <source>
        <strain evidence="2 3">DSM 5130</strain>
    </source>
</reference>
<protein>
    <recommendedName>
        <fullName evidence="4">DUF3108 domain-containing protein</fullName>
    </recommendedName>
</protein>
<sequence>MKRLAALPLALLLLLGSAAATTDAATGARDGAYGIPFFTAHYVLKKLGMTVARVTVAFGRENGQLVYRQVTLPAGVIAWFRHDRITEESLLAPGPSPLPFEYRFEHSGDGAPKTAVIRFDRKAGMASGHMQNGDAVRVAIEPGTLDRLSLQLALMQAVAQDRKPLRFTTVETKDKLSHYVFEDLGSASVVTPMGRLETRHLQRLWHAKRIRFDFWLAPSLHELPVKLTQTEEGDDTSLALYLQSVDWH</sequence>
<accession>A0A1A6C5U6</accession>
<dbReference type="Pfam" id="PF11306">
    <property type="entry name" value="DUF3108"/>
    <property type="match status" value="1"/>
</dbReference>
<comment type="caution">
    <text evidence="2">The sequence shown here is derived from an EMBL/GenBank/DDBJ whole genome shotgun (WGS) entry which is preliminary data.</text>
</comment>
<name>A0A1A6C5U6_9GAMM</name>
<keyword evidence="3" id="KW-1185">Reference proteome</keyword>
<dbReference type="RefSeq" id="WP_038089470.1">
    <property type="nucleotide sequence ID" value="NZ_JQSG02000002.1"/>
</dbReference>
<dbReference type="InterPro" id="IPR021457">
    <property type="entry name" value="DUF3108"/>
</dbReference>
<keyword evidence="1" id="KW-0732">Signal</keyword>
<gene>
    <name evidence="2" type="ORF">Thpro_020996</name>
</gene>
<evidence type="ECO:0000256" key="1">
    <source>
        <dbReference type="SAM" id="SignalP"/>
    </source>
</evidence>
<dbReference type="OrthoDB" id="6007799at2"/>
<evidence type="ECO:0008006" key="4">
    <source>
        <dbReference type="Google" id="ProtNLM"/>
    </source>
</evidence>
<organism evidence="2 3">
    <name type="scientific">Acidihalobacter prosperus</name>
    <dbReference type="NCBI Taxonomy" id="160660"/>
    <lineage>
        <taxon>Bacteria</taxon>
        <taxon>Pseudomonadati</taxon>
        <taxon>Pseudomonadota</taxon>
        <taxon>Gammaproteobacteria</taxon>
        <taxon>Chromatiales</taxon>
        <taxon>Ectothiorhodospiraceae</taxon>
        <taxon>Acidihalobacter</taxon>
    </lineage>
</organism>
<evidence type="ECO:0000313" key="3">
    <source>
        <dbReference type="Proteomes" id="UP000029273"/>
    </source>
</evidence>